<evidence type="ECO:0000256" key="3">
    <source>
        <dbReference type="ARBA" id="ARBA00022833"/>
    </source>
</evidence>
<name>A0A1F7GFW8_9BACT</name>
<evidence type="ECO:0000259" key="7">
    <source>
        <dbReference type="Pfam" id="PF01258"/>
    </source>
</evidence>
<proteinExistence type="predicted"/>
<evidence type="ECO:0000313" key="9">
    <source>
        <dbReference type="Proteomes" id="UP000177026"/>
    </source>
</evidence>
<feature type="zinc finger region" description="dksA C4-type" evidence="4">
    <location>
        <begin position="70"/>
        <end position="94"/>
    </location>
</feature>
<dbReference type="Pfam" id="PF01258">
    <property type="entry name" value="zf-dskA_traR"/>
    <property type="match status" value="1"/>
</dbReference>
<organism evidence="8 9">
    <name type="scientific">Candidatus Roizmanbacteria bacterium RIFCSPHIGHO2_01_FULL_39_8</name>
    <dbReference type="NCBI Taxonomy" id="1802033"/>
    <lineage>
        <taxon>Bacteria</taxon>
        <taxon>Candidatus Roizmaniibacteriota</taxon>
    </lineage>
</organism>
<dbReference type="InterPro" id="IPR000962">
    <property type="entry name" value="Znf_DskA_TraR"/>
</dbReference>
<sequence>MNLKKQIEELKKSDPFADPDHATDNAAVDTDVREQVGHDTIEAEIKDLQRRLQDIEIAVQKIRKGKYGMCERCGKEIPLPRLKILPEARYCVDCEQKLRR</sequence>
<gene>
    <name evidence="8" type="ORF">A2866_02245</name>
</gene>
<dbReference type="InterPro" id="IPR020458">
    <property type="entry name" value="Znf_DskA_TraR_CS"/>
</dbReference>
<dbReference type="GO" id="GO:0008270">
    <property type="term" value="F:zinc ion binding"/>
    <property type="evidence" value="ECO:0007669"/>
    <property type="project" value="UniProtKB-KW"/>
</dbReference>
<keyword evidence="3" id="KW-0862">Zinc</keyword>
<comment type="caution">
    <text evidence="8">The sequence shown here is derived from an EMBL/GenBank/DDBJ whole genome shotgun (WGS) entry which is preliminary data.</text>
</comment>
<reference evidence="8 9" key="1">
    <citation type="journal article" date="2016" name="Nat. Commun.">
        <title>Thousands of microbial genomes shed light on interconnected biogeochemical processes in an aquifer system.</title>
        <authorList>
            <person name="Anantharaman K."/>
            <person name="Brown C.T."/>
            <person name="Hug L.A."/>
            <person name="Sharon I."/>
            <person name="Castelle C.J."/>
            <person name="Probst A.J."/>
            <person name="Thomas B.C."/>
            <person name="Singh A."/>
            <person name="Wilkins M.J."/>
            <person name="Karaoz U."/>
            <person name="Brodie E.L."/>
            <person name="Williams K.H."/>
            <person name="Hubbard S.S."/>
            <person name="Banfield J.F."/>
        </authorList>
    </citation>
    <scope>NUCLEOTIDE SEQUENCE [LARGE SCALE GENOMIC DNA]</scope>
</reference>
<accession>A0A1F7GFW8</accession>
<dbReference type="PROSITE" id="PS01102">
    <property type="entry name" value="ZF_DKSA_1"/>
    <property type="match status" value="1"/>
</dbReference>
<dbReference type="PANTHER" id="PTHR33823">
    <property type="entry name" value="RNA POLYMERASE-BINDING TRANSCRIPTION FACTOR DKSA-RELATED"/>
    <property type="match status" value="1"/>
</dbReference>
<evidence type="ECO:0000256" key="2">
    <source>
        <dbReference type="ARBA" id="ARBA00022771"/>
    </source>
</evidence>
<evidence type="ECO:0000256" key="5">
    <source>
        <dbReference type="SAM" id="Coils"/>
    </source>
</evidence>
<dbReference type="SUPFAM" id="SSF57716">
    <property type="entry name" value="Glucocorticoid receptor-like (DNA-binding domain)"/>
    <property type="match status" value="1"/>
</dbReference>
<keyword evidence="2" id="KW-0863">Zinc-finger</keyword>
<evidence type="ECO:0000313" key="8">
    <source>
        <dbReference type="EMBL" id="OGK17773.1"/>
    </source>
</evidence>
<dbReference type="Proteomes" id="UP000177026">
    <property type="component" value="Unassembled WGS sequence"/>
</dbReference>
<dbReference type="Gene3D" id="1.20.120.910">
    <property type="entry name" value="DksA, coiled-coil domain"/>
    <property type="match status" value="1"/>
</dbReference>
<dbReference type="PROSITE" id="PS51128">
    <property type="entry name" value="ZF_DKSA_2"/>
    <property type="match status" value="1"/>
</dbReference>
<feature type="coiled-coil region" evidence="5">
    <location>
        <begin position="38"/>
        <end position="65"/>
    </location>
</feature>
<keyword evidence="1" id="KW-0479">Metal-binding</keyword>
<dbReference type="AlphaFoldDB" id="A0A1F7GFW8"/>
<feature type="region of interest" description="Disordered" evidence="6">
    <location>
        <begin position="1"/>
        <end position="27"/>
    </location>
</feature>
<protein>
    <recommendedName>
        <fullName evidence="7">Zinc finger DksA/TraR C4-type domain-containing protein</fullName>
    </recommendedName>
</protein>
<keyword evidence="5" id="KW-0175">Coiled coil</keyword>
<feature type="domain" description="Zinc finger DksA/TraR C4-type" evidence="7">
    <location>
        <begin position="65"/>
        <end position="97"/>
    </location>
</feature>
<evidence type="ECO:0000256" key="6">
    <source>
        <dbReference type="SAM" id="MobiDB-lite"/>
    </source>
</evidence>
<evidence type="ECO:0000256" key="1">
    <source>
        <dbReference type="ARBA" id="ARBA00022723"/>
    </source>
</evidence>
<dbReference type="PANTHER" id="PTHR33823:SF4">
    <property type="entry name" value="GENERAL STRESS PROTEIN 16O"/>
    <property type="match status" value="1"/>
</dbReference>
<evidence type="ECO:0000256" key="4">
    <source>
        <dbReference type="PROSITE-ProRule" id="PRU00510"/>
    </source>
</evidence>
<feature type="compositionally biased region" description="Basic and acidic residues" evidence="6">
    <location>
        <begin position="1"/>
        <end position="23"/>
    </location>
</feature>
<dbReference type="EMBL" id="MFZI01000080">
    <property type="protein sequence ID" value="OGK17773.1"/>
    <property type="molecule type" value="Genomic_DNA"/>
</dbReference>